<keyword evidence="1" id="KW-1133">Transmembrane helix</keyword>
<keyword evidence="3" id="KW-1185">Reference proteome</keyword>
<keyword evidence="1" id="KW-0812">Transmembrane</keyword>
<dbReference type="NCBIfam" id="TIGR02532">
    <property type="entry name" value="IV_pilin_GFxxxE"/>
    <property type="match status" value="1"/>
</dbReference>
<feature type="transmembrane region" description="Helical" evidence="1">
    <location>
        <begin position="12"/>
        <end position="35"/>
    </location>
</feature>
<gene>
    <name evidence="2" type="ORF">ACFQU0_11200</name>
</gene>
<evidence type="ECO:0000256" key="1">
    <source>
        <dbReference type="SAM" id="Phobius"/>
    </source>
</evidence>
<dbReference type="PROSITE" id="PS00409">
    <property type="entry name" value="PROKAR_NTER_METHYL"/>
    <property type="match status" value="1"/>
</dbReference>
<dbReference type="InterPro" id="IPR012902">
    <property type="entry name" value="N_methyl_site"/>
</dbReference>
<dbReference type="Gene3D" id="3.30.700.10">
    <property type="entry name" value="Glycoprotein, Type 4 Pilin"/>
    <property type="match status" value="1"/>
</dbReference>
<dbReference type="InterPro" id="IPR031982">
    <property type="entry name" value="PilE-like"/>
</dbReference>
<dbReference type="Pfam" id="PF16732">
    <property type="entry name" value="ComP_DUS"/>
    <property type="match status" value="1"/>
</dbReference>
<dbReference type="InterPro" id="IPR045584">
    <property type="entry name" value="Pilin-like"/>
</dbReference>
<evidence type="ECO:0000313" key="2">
    <source>
        <dbReference type="EMBL" id="MFC7460990.1"/>
    </source>
</evidence>
<keyword evidence="1" id="KW-0472">Membrane</keyword>
<evidence type="ECO:0000313" key="3">
    <source>
        <dbReference type="Proteomes" id="UP001596457"/>
    </source>
</evidence>
<dbReference type="RefSeq" id="WP_382200746.1">
    <property type="nucleotide sequence ID" value="NZ_JBHTBZ010000024.1"/>
</dbReference>
<dbReference type="Proteomes" id="UP001596457">
    <property type="component" value="Unassembled WGS sequence"/>
</dbReference>
<comment type="caution">
    <text evidence="2">The sequence shown here is derived from an EMBL/GenBank/DDBJ whole genome shotgun (WGS) entry which is preliminary data.</text>
</comment>
<sequence length="149" mass="16057">MTHTLRSTHRGFTLIEVMITVAIIGILAAIALPSYQDHLRRGHRADAKAALLENAQFIERFYTERNSYLDNNALPTLPVTQSPRETGATQQYAITLSQANTTATTYQLLASPVAGRMMANDACGTLSIDNRGVKGASGTGMSAADCWGK</sequence>
<reference evidence="3" key="1">
    <citation type="journal article" date="2019" name="Int. J. Syst. Evol. Microbiol.">
        <title>The Global Catalogue of Microorganisms (GCM) 10K type strain sequencing project: providing services to taxonomists for standard genome sequencing and annotation.</title>
        <authorList>
            <consortium name="The Broad Institute Genomics Platform"/>
            <consortium name="The Broad Institute Genome Sequencing Center for Infectious Disease"/>
            <person name="Wu L."/>
            <person name="Ma J."/>
        </authorList>
    </citation>
    <scope>NUCLEOTIDE SEQUENCE [LARGE SCALE GENOMIC DNA]</scope>
    <source>
        <strain evidence="3">CCUG 53903</strain>
    </source>
</reference>
<accession>A0ABW2SBZ0</accession>
<proteinExistence type="predicted"/>
<protein>
    <submittedName>
        <fullName evidence="2">Type IV pilin protein</fullName>
    </submittedName>
</protein>
<dbReference type="PANTHER" id="PTHR30093:SF47">
    <property type="entry name" value="TYPE IV PILUS NON-CORE MINOR PILIN PILE"/>
    <property type="match status" value="1"/>
</dbReference>
<dbReference type="SUPFAM" id="SSF54523">
    <property type="entry name" value="Pili subunits"/>
    <property type="match status" value="1"/>
</dbReference>
<dbReference type="PANTHER" id="PTHR30093">
    <property type="entry name" value="GENERAL SECRETION PATHWAY PROTEIN G"/>
    <property type="match status" value="1"/>
</dbReference>
<dbReference type="Pfam" id="PF07963">
    <property type="entry name" value="N_methyl"/>
    <property type="match status" value="1"/>
</dbReference>
<dbReference type="EMBL" id="JBHTBZ010000024">
    <property type="protein sequence ID" value="MFC7460990.1"/>
    <property type="molecule type" value="Genomic_DNA"/>
</dbReference>
<organism evidence="2 3">
    <name type="scientific">Hydrogenophaga defluvii</name>
    <dbReference type="NCBI Taxonomy" id="249410"/>
    <lineage>
        <taxon>Bacteria</taxon>
        <taxon>Pseudomonadati</taxon>
        <taxon>Pseudomonadota</taxon>
        <taxon>Betaproteobacteria</taxon>
        <taxon>Burkholderiales</taxon>
        <taxon>Comamonadaceae</taxon>
        <taxon>Hydrogenophaga</taxon>
    </lineage>
</organism>
<name>A0ABW2SBZ0_9BURK</name>